<evidence type="ECO:0000313" key="5">
    <source>
        <dbReference type="Proteomes" id="UP000267029"/>
    </source>
</evidence>
<dbReference type="Pfam" id="PF12937">
    <property type="entry name" value="F-box-like"/>
    <property type="match status" value="1"/>
</dbReference>
<dbReference type="PANTHER" id="PTHR13318">
    <property type="entry name" value="PARTNER OF PAIRED, ISOFORM B-RELATED"/>
    <property type="match status" value="1"/>
</dbReference>
<sequence>MSDSTGPSSDKSSASLEPPLTEPRSDLQSLEPSTQSILNSTESGVLQPCLISTLPNELIIRIFKYLPLFQVTTSVSRVCRLWRQLALSPALNDAMYLNSQVPADVCANLLKDRPFLLILRITGLRCLPYVIPYICQLDRLQCLNMGFCDLSDAAAQSLSKNLPGDLRHLNVEGCNFVKMFFIRDLITQCRNLEALNLSHCLEVNNECIITLARAGLRRLQRLNLDGIQWITDEALRDGLAAMASQLTALWLDGFEVTTHGLCAFLSHVPAWTQLQVLSISFSDNLSDYSLRPITKIANLRELRLRKGRNLTTSALISLFSDSEQRLSRLRSIDLSDCPGVTDAVVDAICECCGPNLVELLLNWCWGVSDVGLARIIGCCNKLRHLSLVGNHTLFGEPFINLCERQPMLQFLNLTQCNQIVDSVITTVAKQMPSLYIFDYFGERVGGVDDVCQYDLLRTINKAPICEH</sequence>
<gene>
    <name evidence="4" type="ORF">MCOS_LOCUS49</name>
</gene>
<evidence type="ECO:0000313" key="6">
    <source>
        <dbReference type="WBParaSite" id="MCU_001269-RA"/>
    </source>
</evidence>
<reference evidence="4 5" key="1">
    <citation type="submission" date="2018-10" db="EMBL/GenBank/DDBJ databases">
        <authorList>
            <consortium name="Pathogen Informatics"/>
        </authorList>
    </citation>
    <scope>NUCLEOTIDE SEQUENCE [LARGE SCALE GENOMIC DNA]</scope>
</reference>
<feature type="domain" description="F-box" evidence="3">
    <location>
        <begin position="48"/>
        <end position="99"/>
    </location>
</feature>
<name>A0A0R3U143_MESCO</name>
<dbReference type="OrthoDB" id="10257471at2759"/>
<feature type="region of interest" description="Disordered" evidence="2">
    <location>
        <begin position="1"/>
        <end position="33"/>
    </location>
</feature>
<keyword evidence="5" id="KW-1185">Reference proteome</keyword>
<dbReference type="InterPro" id="IPR036047">
    <property type="entry name" value="F-box-like_dom_sf"/>
</dbReference>
<dbReference type="Proteomes" id="UP000267029">
    <property type="component" value="Unassembled WGS sequence"/>
</dbReference>
<dbReference type="EMBL" id="UXSR01000003">
    <property type="protein sequence ID" value="VDD74046.1"/>
    <property type="molecule type" value="Genomic_DNA"/>
</dbReference>
<evidence type="ECO:0000259" key="3">
    <source>
        <dbReference type="PROSITE" id="PS50181"/>
    </source>
</evidence>
<dbReference type="STRING" id="53468.A0A0R3U143"/>
<dbReference type="SMART" id="SM00256">
    <property type="entry name" value="FBOX"/>
    <property type="match status" value="1"/>
</dbReference>
<dbReference type="Pfam" id="PF25372">
    <property type="entry name" value="DUF7885"/>
    <property type="match status" value="1"/>
</dbReference>
<evidence type="ECO:0000256" key="2">
    <source>
        <dbReference type="SAM" id="MobiDB-lite"/>
    </source>
</evidence>
<dbReference type="GO" id="GO:0019005">
    <property type="term" value="C:SCF ubiquitin ligase complex"/>
    <property type="evidence" value="ECO:0007669"/>
    <property type="project" value="TreeGrafter"/>
</dbReference>
<dbReference type="WBParaSite" id="MCU_001269-RB">
    <property type="protein sequence ID" value="MCU_001269-RB"/>
    <property type="gene ID" value="MCU_001269"/>
</dbReference>
<feature type="compositionally biased region" description="Low complexity" evidence="2">
    <location>
        <begin position="1"/>
        <end position="15"/>
    </location>
</feature>
<dbReference type="SUPFAM" id="SSF81383">
    <property type="entry name" value="F-box domain"/>
    <property type="match status" value="1"/>
</dbReference>
<proteinExistence type="predicted"/>
<dbReference type="Gene3D" id="3.80.10.10">
    <property type="entry name" value="Ribonuclease Inhibitor"/>
    <property type="match status" value="2"/>
</dbReference>
<evidence type="ECO:0000256" key="1">
    <source>
        <dbReference type="ARBA" id="ARBA00022786"/>
    </source>
</evidence>
<dbReference type="SMART" id="SM00367">
    <property type="entry name" value="LRR_CC"/>
    <property type="match status" value="8"/>
</dbReference>
<dbReference type="InterPro" id="IPR057207">
    <property type="entry name" value="FBXL15_LRR"/>
</dbReference>
<dbReference type="PROSITE" id="PS50181">
    <property type="entry name" value="FBOX"/>
    <property type="match status" value="1"/>
</dbReference>
<keyword evidence="1" id="KW-0833">Ubl conjugation pathway</keyword>
<evidence type="ECO:0000313" key="7">
    <source>
        <dbReference type="WBParaSite" id="MCU_001269-RB"/>
    </source>
</evidence>
<dbReference type="InterPro" id="IPR001810">
    <property type="entry name" value="F-box_dom"/>
</dbReference>
<accession>A0A0R3U143</accession>
<organism evidence="7">
    <name type="scientific">Mesocestoides corti</name>
    <name type="common">Flatworm</name>
    <dbReference type="NCBI Taxonomy" id="53468"/>
    <lineage>
        <taxon>Eukaryota</taxon>
        <taxon>Metazoa</taxon>
        <taxon>Spiralia</taxon>
        <taxon>Lophotrochozoa</taxon>
        <taxon>Platyhelminthes</taxon>
        <taxon>Cestoda</taxon>
        <taxon>Eucestoda</taxon>
        <taxon>Cyclophyllidea</taxon>
        <taxon>Mesocestoididae</taxon>
        <taxon>Mesocestoides</taxon>
    </lineage>
</organism>
<dbReference type="AlphaFoldDB" id="A0A0R3U143"/>
<reference evidence="6 7" key="2">
    <citation type="submission" date="2019-11" db="UniProtKB">
        <authorList>
            <consortium name="WormBaseParasite"/>
        </authorList>
    </citation>
    <scope>IDENTIFICATION</scope>
</reference>
<dbReference type="GO" id="GO:0031146">
    <property type="term" value="P:SCF-dependent proteasomal ubiquitin-dependent protein catabolic process"/>
    <property type="evidence" value="ECO:0007669"/>
    <property type="project" value="TreeGrafter"/>
</dbReference>
<dbReference type="InterPro" id="IPR006553">
    <property type="entry name" value="Leu-rich_rpt_Cys-con_subtyp"/>
</dbReference>
<dbReference type="SUPFAM" id="SSF52047">
    <property type="entry name" value="RNI-like"/>
    <property type="match status" value="1"/>
</dbReference>
<dbReference type="WBParaSite" id="MCU_001269-RA">
    <property type="protein sequence ID" value="MCU_001269-RA"/>
    <property type="gene ID" value="MCU_001269"/>
</dbReference>
<dbReference type="InterPro" id="IPR032675">
    <property type="entry name" value="LRR_dom_sf"/>
</dbReference>
<evidence type="ECO:0000313" key="4">
    <source>
        <dbReference type="EMBL" id="VDD74046.1"/>
    </source>
</evidence>
<protein>
    <submittedName>
        <fullName evidence="6 7">F-box domain-containing protein</fullName>
    </submittedName>
</protein>